<evidence type="ECO:0000256" key="2">
    <source>
        <dbReference type="ARBA" id="ARBA00009665"/>
    </source>
</evidence>
<dbReference type="EMBL" id="MDYN01000004">
    <property type="protein sequence ID" value="OQD88307.1"/>
    <property type="molecule type" value="Genomic_DNA"/>
</dbReference>
<comment type="subcellular location">
    <subcellularLocation>
        <location evidence="1">Membrane</location>
        <topology evidence="1">Multi-pass membrane protein</topology>
    </subcellularLocation>
</comment>
<feature type="compositionally biased region" description="Basic and acidic residues" evidence="6">
    <location>
        <begin position="237"/>
        <end position="250"/>
    </location>
</feature>
<dbReference type="Pfam" id="PF03105">
    <property type="entry name" value="SPX"/>
    <property type="match status" value="1"/>
</dbReference>
<evidence type="ECO:0000256" key="7">
    <source>
        <dbReference type="SAM" id="Phobius"/>
    </source>
</evidence>
<feature type="compositionally biased region" description="Polar residues" evidence="6">
    <location>
        <begin position="61"/>
        <end position="81"/>
    </location>
</feature>
<evidence type="ECO:0000259" key="8">
    <source>
        <dbReference type="PROSITE" id="PS51380"/>
    </source>
</evidence>
<feature type="transmembrane region" description="Helical" evidence="7">
    <location>
        <begin position="722"/>
        <end position="741"/>
    </location>
</feature>
<evidence type="ECO:0000256" key="4">
    <source>
        <dbReference type="ARBA" id="ARBA00022989"/>
    </source>
</evidence>
<evidence type="ECO:0000256" key="3">
    <source>
        <dbReference type="ARBA" id="ARBA00022692"/>
    </source>
</evidence>
<feature type="compositionally biased region" description="Basic residues" evidence="6">
    <location>
        <begin position="26"/>
        <end position="43"/>
    </location>
</feature>
<evidence type="ECO:0000259" key="9">
    <source>
        <dbReference type="PROSITE" id="PS51382"/>
    </source>
</evidence>
<feature type="domain" description="SPX" evidence="9">
    <location>
        <begin position="1"/>
        <end position="434"/>
    </location>
</feature>
<dbReference type="CDD" id="cd14475">
    <property type="entry name" value="SPX_SYG1_like"/>
    <property type="match status" value="1"/>
</dbReference>
<feature type="compositionally biased region" description="Basic and acidic residues" evidence="6">
    <location>
        <begin position="986"/>
        <end position="995"/>
    </location>
</feature>
<feature type="transmembrane region" description="Helical" evidence="7">
    <location>
        <begin position="753"/>
        <end position="775"/>
    </location>
</feature>
<dbReference type="PANTHER" id="PTHR10783:SF103">
    <property type="entry name" value="SOLUTE CARRIER FAMILY 53 MEMBER 1"/>
    <property type="match status" value="1"/>
</dbReference>
<feature type="domain" description="EXS" evidence="8">
    <location>
        <begin position="684"/>
        <end position="878"/>
    </location>
</feature>
<feature type="transmembrane region" description="Helical" evidence="7">
    <location>
        <begin position="532"/>
        <end position="552"/>
    </location>
</feature>
<dbReference type="PANTHER" id="PTHR10783">
    <property type="entry name" value="XENOTROPIC AND POLYTROPIC RETROVIRUS RECEPTOR 1-RELATED"/>
    <property type="match status" value="1"/>
</dbReference>
<keyword evidence="4 7" id="KW-1133">Transmembrane helix</keyword>
<protein>
    <recommendedName>
        <fullName evidence="12">SPX domain-containing protein</fullName>
    </recommendedName>
</protein>
<accession>A0A1V6QH76</accession>
<feature type="region of interest" description="Disordered" evidence="6">
    <location>
        <begin position="952"/>
        <end position="1009"/>
    </location>
</feature>
<dbReference type="AlphaFoldDB" id="A0A1V6QH76"/>
<dbReference type="STRING" id="416450.A0A1V6QH76"/>
<evidence type="ECO:0000256" key="5">
    <source>
        <dbReference type="ARBA" id="ARBA00023136"/>
    </source>
</evidence>
<dbReference type="Pfam" id="PF03124">
    <property type="entry name" value="EXS"/>
    <property type="match status" value="1"/>
</dbReference>
<dbReference type="GO" id="GO:0016036">
    <property type="term" value="P:cellular response to phosphate starvation"/>
    <property type="evidence" value="ECO:0007669"/>
    <property type="project" value="TreeGrafter"/>
</dbReference>
<name>A0A1V6QH76_9EURO</name>
<keyword evidence="3 7" id="KW-0812">Transmembrane</keyword>
<dbReference type="PROSITE" id="PS51380">
    <property type="entry name" value="EXS"/>
    <property type="match status" value="1"/>
</dbReference>
<comment type="caution">
    <text evidence="10">The sequence shown here is derived from an EMBL/GenBank/DDBJ whole genome shotgun (WGS) entry which is preliminary data.</text>
</comment>
<dbReference type="InterPro" id="IPR004331">
    <property type="entry name" value="SPX_dom"/>
</dbReference>
<feature type="compositionally biased region" description="Polar residues" evidence="6">
    <location>
        <begin position="178"/>
        <end position="187"/>
    </location>
</feature>
<feature type="compositionally biased region" description="Basic and acidic residues" evidence="6">
    <location>
        <begin position="192"/>
        <end position="203"/>
    </location>
</feature>
<sequence>MKFAKELEQELVPEWRAKYLDYKTGKKKVKAVTRALQKAHRSPRAPSYRQSTPQARGAAQFSLTPSNTDKALDATETNDPSTPRGGTKPPSVARSTPIPRSERQPLRTPGSRFSEHVGSYGSILATPPPQGTAASDAASFELPDPALDPDEEYMPPDENEDRSRTVRTPSPVMDRHTTFSTSPSQPMADTPPVERRPGLEHRPSYQSPLSGALTRTTSTKRGSHILRRVFSNTEGDIGGKRSQPDGSEVDKRQDEFFEFLDSELTKIDSFYQMKEQEATDKLGILRQQLHIMRDQRIQEVLMAKRGAKGDGPDAQQRPNGFVKLNSHRLKDTLVGKNRFGKNSEALAEMATPGMHAQDREFISNRRDFMRRQEPPSQEVSYRSAKRKLKHALQEFYRGVELLKGYAYLNRTAFRKINKKYDKAVNARPPLRYMSDKVNKAAFVQSEVIESLMVAVEDLYARYFERGNRKIAVSKLRHTIKKSGDYSPNTFRSGLLLMGGTLFSIKGLVDATKKLRTAEIEKQVQTSYLLQIYGGYFLIVFHVLLFCMDCLIWTKSKINYAFVFEYDSRHTLEWRQYLEIPSFFFFLMGLFMWLNFSWINDMYIYWPVVLIGLTVIIIFLPARVLYHRSRKWFAFSNWRLLLAGIYPVEFRDFFLGDMYCSQTYAMGNIELFFCLYASYWGNPPHCNSTHSRLLGFFQCLPSIWRAFQCIRRYLDTRNAFPHLLNLGKYIFGVLYYATLSMYRIDLQTRFQASFITFALLNAVYTSVWDLIMDWSLGNPYAKNPMLREVLAFRRVWVYYVAMVLDVVIRFNWIYYAIFIRNIQQSALLSFMVSFSEVCRRGIWSIFRVENEHCTNVLLFRASRDVPLPYDLPVPAAAPLDGSPEDVQLQEQQHAAVSTPFMSPGDVEHGTPSTSSMRARNRRPSVGLSRVGTIVASAHAQDFQRRRLPTYLSSASVGRDMAADGDDSTDEDDEGDLSTDEDSGSAANEHETRDSGRPHSLRQDAMNRIVE</sequence>
<evidence type="ECO:0000256" key="1">
    <source>
        <dbReference type="ARBA" id="ARBA00004141"/>
    </source>
</evidence>
<dbReference type="GO" id="GO:0005886">
    <property type="term" value="C:plasma membrane"/>
    <property type="evidence" value="ECO:0007669"/>
    <property type="project" value="TreeGrafter"/>
</dbReference>
<feature type="region of interest" description="Disordered" evidence="6">
    <location>
        <begin position="879"/>
        <end position="926"/>
    </location>
</feature>
<dbReference type="GO" id="GO:0000822">
    <property type="term" value="F:inositol hexakisphosphate binding"/>
    <property type="evidence" value="ECO:0007669"/>
    <property type="project" value="TreeGrafter"/>
</dbReference>
<dbReference type="GO" id="GO:0005794">
    <property type="term" value="C:Golgi apparatus"/>
    <property type="evidence" value="ECO:0007669"/>
    <property type="project" value="TreeGrafter"/>
</dbReference>
<feature type="compositionally biased region" description="Polar residues" evidence="6">
    <location>
        <begin position="204"/>
        <end position="220"/>
    </location>
</feature>
<gene>
    <name evidence="10" type="ORF">PENANT_c004G10183</name>
</gene>
<proteinExistence type="inferred from homology"/>
<dbReference type="GO" id="GO:0006817">
    <property type="term" value="P:phosphate ion transport"/>
    <property type="evidence" value="ECO:0007669"/>
    <property type="project" value="TreeGrafter"/>
</dbReference>
<comment type="similarity">
    <text evidence="2">Belongs to the SYG1 (TC 2.A.94) family.</text>
</comment>
<keyword evidence="11" id="KW-1185">Reference proteome</keyword>
<feature type="transmembrane region" description="Helical" evidence="7">
    <location>
        <begin position="573"/>
        <end position="595"/>
    </location>
</feature>
<evidence type="ECO:0000313" key="10">
    <source>
        <dbReference type="EMBL" id="OQD88307.1"/>
    </source>
</evidence>
<reference evidence="11" key="1">
    <citation type="journal article" date="2017" name="Nat. Microbiol.">
        <title>Global analysis of biosynthetic gene clusters reveals vast potential of secondary metabolite production in Penicillium species.</title>
        <authorList>
            <person name="Nielsen J.C."/>
            <person name="Grijseels S."/>
            <person name="Prigent S."/>
            <person name="Ji B."/>
            <person name="Dainat J."/>
            <person name="Nielsen K.F."/>
            <person name="Frisvad J.C."/>
            <person name="Workman M."/>
            <person name="Nielsen J."/>
        </authorList>
    </citation>
    <scope>NUCLEOTIDE SEQUENCE [LARGE SCALE GENOMIC DNA]</scope>
    <source>
        <strain evidence="11">IBT 31811</strain>
    </source>
</reference>
<keyword evidence="5 7" id="KW-0472">Membrane</keyword>
<evidence type="ECO:0000256" key="6">
    <source>
        <dbReference type="SAM" id="MobiDB-lite"/>
    </source>
</evidence>
<feature type="region of interest" description="Disordered" evidence="6">
    <location>
        <begin position="26"/>
        <end position="250"/>
    </location>
</feature>
<dbReference type="PROSITE" id="PS51382">
    <property type="entry name" value="SPX"/>
    <property type="match status" value="1"/>
</dbReference>
<feature type="transmembrane region" description="Helical" evidence="7">
    <location>
        <begin position="601"/>
        <end position="619"/>
    </location>
</feature>
<feature type="compositionally biased region" description="Acidic residues" evidence="6">
    <location>
        <begin position="961"/>
        <end position="981"/>
    </location>
</feature>
<dbReference type="Proteomes" id="UP000191672">
    <property type="component" value="Unassembled WGS sequence"/>
</dbReference>
<feature type="transmembrane region" description="Helical" evidence="7">
    <location>
        <begin position="795"/>
        <end position="816"/>
    </location>
</feature>
<organism evidence="10 11">
    <name type="scientific">Penicillium antarcticum</name>
    <dbReference type="NCBI Taxonomy" id="416450"/>
    <lineage>
        <taxon>Eukaryota</taxon>
        <taxon>Fungi</taxon>
        <taxon>Dikarya</taxon>
        <taxon>Ascomycota</taxon>
        <taxon>Pezizomycotina</taxon>
        <taxon>Eurotiomycetes</taxon>
        <taxon>Eurotiomycetidae</taxon>
        <taxon>Eurotiales</taxon>
        <taxon>Aspergillaceae</taxon>
        <taxon>Penicillium</taxon>
    </lineage>
</organism>
<feature type="compositionally biased region" description="Acidic residues" evidence="6">
    <location>
        <begin position="147"/>
        <end position="160"/>
    </location>
</feature>
<dbReference type="InterPro" id="IPR004342">
    <property type="entry name" value="EXS_C"/>
</dbReference>
<evidence type="ECO:0000313" key="11">
    <source>
        <dbReference type="Proteomes" id="UP000191672"/>
    </source>
</evidence>
<evidence type="ECO:0008006" key="12">
    <source>
        <dbReference type="Google" id="ProtNLM"/>
    </source>
</evidence>